<gene>
    <name evidence="1" type="ORF">rsdtw13_26670</name>
</gene>
<accession>A0ACB5RDR4</accession>
<sequence>MNFLKNLKVRVKLIAAFLIVAVVIAVVGTVGMISLKNVDRESHMMYNQNLRSVYILTDMKQNLTEVKNDVMYLIYVKDSTKKDELLKDIDNNQKENNEYINEFEKMRINPDEKKLYDTFKTDLKQFRMLRQNVIDSVNNSHFTDAETQYLTMTRVTESMFESLSQLITNNLNVAKQANENINSIYKSSNILITIFTIIGFLLAIVIGTFLSKDIYTSLAIIRQFGERLASYDLSYENKITRKDEFGQTGAALFKAQDNIRELVKTILESSQNMSASSEELSATVQELTSKSMNIDEAVNKIAGNMQESSAGTEEISASVQEVDSSINELSQKAMEGSNNAVQAKERATEVRSNTKKVMQETEVIFNEKQNKMLKAIEDGKAVDNILVMADTIASISEQTNLLALNAAIEAARAGEQGKGFAVVADEVRMLAEQSSEAVKKIQDMIVEVQRAFANSIGTGNDMLGFLDKDIRAQLADYARTGKQYYADSDFVSKMSEEIAAMSEQVSATVGQVNDAVQNMAEAAQKSSEHAEMIKESMDETTQALGQVAETAQNQAEFAQKLNEAVEKFKI</sequence>
<keyword evidence="2" id="KW-1185">Reference proteome</keyword>
<dbReference type="EMBL" id="BROD01000001">
    <property type="protein sequence ID" value="GKX67409.1"/>
    <property type="molecule type" value="Genomic_DNA"/>
</dbReference>
<organism evidence="1 2">
    <name type="scientific">Inconstantimicrobium mannanitabidum</name>
    <dbReference type="NCBI Taxonomy" id="1604901"/>
    <lineage>
        <taxon>Bacteria</taxon>
        <taxon>Bacillati</taxon>
        <taxon>Bacillota</taxon>
        <taxon>Clostridia</taxon>
        <taxon>Eubacteriales</taxon>
        <taxon>Clostridiaceae</taxon>
        <taxon>Inconstantimicrobium</taxon>
    </lineage>
</organism>
<comment type="caution">
    <text evidence="1">The sequence shown here is derived from an EMBL/GenBank/DDBJ whole genome shotgun (WGS) entry which is preliminary data.</text>
</comment>
<protein>
    <submittedName>
        <fullName evidence="1">Methyl-accepting chemotaxis protein</fullName>
    </submittedName>
</protein>
<proteinExistence type="predicted"/>
<evidence type="ECO:0000313" key="2">
    <source>
        <dbReference type="Proteomes" id="UP001058074"/>
    </source>
</evidence>
<evidence type="ECO:0000313" key="1">
    <source>
        <dbReference type="EMBL" id="GKX67409.1"/>
    </source>
</evidence>
<reference evidence="1" key="1">
    <citation type="journal article" date="2025" name="Int. J. Syst. Evol. Microbiol.">
        <title>Inconstantimicrobium mannanitabidum sp. nov., a novel member of the family Clostridiaceae isolated from anoxic soil under the treatment of reductive soil disinfestation.</title>
        <authorList>
            <person name="Ueki A."/>
            <person name="Tonouchi A."/>
            <person name="Honma S."/>
            <person name="Kaku N."/>
            <person name="Ueki K."/>
        </authorList>
    </citation>
    <scope>NUCLEOTIDE SEQUENCE</scope>
    <source>
        <strain evidence="1">TW13</strain>
    </source>
</reference>
<name>A0ACB5RDR4_9CLOT</name>
<dbReference type="Proteomes" id="UP001058074">
    <property type="component" value="Unassembled WGS sequence"/>
</dbReference>